<dbReference type="AlphaFoldDB" id="A0A101P5C9"/>
<reference evidence="2 3" key="1">
    <citation type="submission" date="2015-10" db="EMBL/GenBank/DDBJ databases">
        <title>Draft genome sequence of Streptomyces yokosukanensis DSM 40224, type strain for the species Streptomyces yokosukanensis.</title>
        <authorList>
            <person name="Ruckert C."/>
            <person name="Winkler A."/>
            <person name="Kalinowski J."/>
            <person name="Kampfer P."/>
            <person name="Glaeser S."/>
        </authorList>
    </citation>
    <scope>NUCLEOTIDE SEQUENCE [LARGE SCALE GENOMIC DNA]</scope>
    <source>
        <strain evidence="2 3">DSM 40224</strain>
    </source>
</reference>
<evidence type="ECO:0000313" key="3">
    <source>
        <dbReference type="Proteomes" id="UP000053127"/>
    </source>
</evidence>
<dbReference type="STRING" id="67386.AQI95_17035"/>
<dbReference type="Proteomes" id="UP000053127">
    <property type="component" value="Unassembled WGS sequence"/>
</dbReference>
<keyword evidence="3" id="KW-1185">Reference proteome</keyword>
<accession>A0A101P5C9</accession>
<sequence>MVIGRIARDFGLRTRTTGGRRIGMSGTRVEQLPLIRTRSVDACGVRPRTGLAERSGPAEQAGPPLRLLTHDGGS</sequence>
<dbReference type="EMBL" id="LMWN01000021">
    <property type="protein sequence ID" value="KUN05185.1"/>
    <property type="molecule type" value="Genomic_DNA"/>
</dbReference>
<name>A0A101P5C9_9ACTN</name>
<comment type="caution">
    <text evidence="2">The sequence shown here is derived from an EMBL/GenBank/DDBJ whole genome shotgun (WGS) entry which is preliminary data.</text>
</comment>
<protein>
    <submittedName>
        <fullName evidence="2">Uncharacterized protein</fullName>
    </submittedName>
</protein>
<gene>
    <name evidence="2" type="ORF">AQI95_17035</name>
</gene>
<evidence type="ECO:0000313" key="2">
    <source>
        <dbReference type="EMBL" id="KUN05185.1"/>
    </source>
</evidence>
<proteinExistence type="predicted"/>
<evidence type="ECO:0000256" key="1">
    <source>
        <dbReference type="SAM" id="MobiDB-lite"/>
    </source>
</evidence>
<organism evidence="2 3">
    <name type="scientific">Streptomyces yokosukanensis</name>
    <dbReference type="NCBI Taxonomy" id="67386"/>
    <lineage>
        <taxon>Bacteria</taxon>
        <taxon>Bacillati</taxon>
        <taxon>Actinomycetota</taxon>
        <taxon>Actinomycetes</taxon>
        <taxon>Kitasatosporales</taxon>
        <taxon>Streptomycetaceae</taxon>
        <taxon>Streptomyces</taxon>
    </lineage>
</organism>
<feature type="region of interest" description="Disordered" evidence="1">
    <location>
        <begin position="47"/>
        <end position="74"/>
    </location>
</feature>